<protein>
    <submittedName>
        <fullName evidence="1">Uncharacterized protein</fullName>
    </submittedName>
</protein>
<gene>
    <name evidence="1" type="ORF">LS81_001045</name>
</gene>
<organism evidence="1 2">
    <name type="scientific">Helicobacter trogontum</name>
    <dbReference type="NCBI Taxonomy" id="50960"/>
    <lineage>
        <taxon>Bacteria</taxon>
        <taxon>Pseudomonadati</taxon>
        <taxon>Campylobacterota</taxon>
        <taxon>Epsilonproteobacteria</taxon>
        <taxon>Campylobacterales</taxon>
        <taxon>Helicobacteraceae</taxon>
        <taxon>Helicobacter</taxon>
    </lineage>
</organism>
<evidence type="ECO:0000313" key="1">
    <source>
        <dbReference type="EMBL" id="TLD84627.1"/>
    </source>
</evidence>
<sequence>MDIVLAMLADNAAKKIGEKKWEQFPYGMERHAQENENIPNYALYRYIINNAVRYPHEWVINGYGAKVLVRIKLMGNEAQLANIDIIQKADGLNDEAVRHEVTKTFDRAKKDFSSLINVNSNPESTYITLPLEWKIVGA</sequence>
<dbReference type="EMBL" id="JRPL02000002">
    <property type="protein sequence ID" value="TLD84627.1"/>
    <property type="molecule type" value="Genomic_DNA"/>
</dbReference>
<dbReference type="Proteomes" id="UP000029878">
    <property type="component" value="Unassembled WGS sequence"/>
</dbReference>
<dbReference type="RefSeq" id="WP_034345100.1">
    <property type="nucleotide sequence ID" value="NZ_FZNG01000035.1"/>
</dbReference>
<proteinExistence type="predicted"/>
<accession>A0A099VDS2</accession>
<dbReference type="OrthoDB" id="5324369at2"/>
<evidence type="ECO:0000313" key="2">
    <source>
        <dbReference type="Proteomes" id="UP000029878"/>
    </source>
</evidence>
<comment type="caution">
    <text evidence="1">The sequence shown here is derived from an EMBL/GenBank/DDBJ whole genome shotgun (WGS) entry which is preliminary data.</text>
</comment>
<reference evidence="1 2" key="1">
    <citation type="journal article" date="2014" name="Genome Announc.">
        <title>Draft genome sequences of eight enterohepatic helicobacter species isolated from both laboratory and wild rodents.</title>
        <authorList>
            <person name="Sheh A."/>
            <person name="Shen Z."/>
            <person name="Fox J.G."/>
        </authorList>
    </citation>
    <scope>NUCLEOTIDE SEQUENCE [LARGE SCALE GENOMIC DNA]</scope>
    <source>
        <strain evidence="1 2">ATCC 700114</strain>
    </source>
</reference>
<name>A0A099VDS2_9HELI</name>
<dbReference type="AlphaFoldDB" id="A0A099VDS2"/>